<dbReference type="Proteomes" id="UP000295444">
    <property type="component" value="Unassembled WGS sequence"/>
</dbReference>
<evidence type="ECO:0000313" key="2">
    <source>
        <dbReference type="Proteomes" id="UP000295444"/>
    </source>
</evidence>
<dbReference type="GO" id="GO:0030638">
    <property type="term" value="P:polyketide metabolic process"/>
    <property type="evidence" value="ECO:0007669"/>
    <property type="project" value="InterPro"/>
</dbReference>
<dbReference type="PANTHER" id="PTHR38436:SF1">
    <property type="entry name" value="ESTER CYCLASE"/>
    <property type="match status" value="1"/>
</dbReference>
<gene>
    <name evidence="1" type="ORF">EV186_102725</name>
</gene>
<dbReference type="InterPro" id="IPR032710">
    <property type="entry name" value="NTF2-like_dom_sf"/>
</dbReference>
<protein>
    <submittedName>
        <fullName evidence="1">Steroid delta-isomerase-like uncharacterized protein</fullName>
    </submittedName>
</protein>
<sequence length="132" mass="14677">MTTPEVLVRRFYEEIWNRIDLDVVPAVLAPTVTFRGSLGAVRSGHAEFIAYVREVTDALADYRCDTETLVVQGNQAAARMVFSGVHRAPFQGFPPTGRRVSWAGAAFFTFADVQITDLWVLGDLHGLHAQLR</sequence>
<dbReference type="SUPFAM" id="SSF54427">
    <property type="entry name" value="NTF2-like"/>
    <property type="match status" value="1"/>
</dbReference>
<dbReference type="PANTHER" id="PTHR38436">
    <property type="entry name" value="POLYKETIDE CYCLASE SNOAL-LIKE DOMAIN"/>
    <property type="match status" value="1"/>
</dbReference>
<dbReference type="InterPro" id="IPR009959">
    <property type="entry name" value="Cyclase_SnoaL-like"/>
</dbReference>
<dbReference type="AlphaFoldDB" id="A0A4R6SIW9"/>
<dbReference type="GO" id="GO:0016853">
    <property type="term" value="F:isomerase activity"/>
    <property type="evidence" value="ECO:0007669"/>
    <property type="project" value="UniProtKB-KW"/>
</dbReference>
<proteinExistence type="predicted"/>
<dbReference type="RefSeq" id="WP_133849515.1">
    <property type="nucleotide sequence ID" value="NZ_SNXZ01000002.1"/>
</dbReference>
<evidence type="ECO:0000313" key="1">
    <source>
        <dbReference type="EMBL" id="TDQ00859.1"/>
    </source>
</evidence>
<dbReference type="OrthoDB" id="3680999at2"/>
<dbReference type="EMBL" id="SNXZ01000002">
    <property type="protein sequence ID" value="TDQ00859.1"/>
    <property type="molecule type" value="Genomic_DNA"/>
</dbReference>
<keyword evidence="2" id="KW-1185">Reference proteome</keyword>
<organism evidence="1 2">
    <name type="scientific">Labedaea rhizosphaerae</name>
    <dbReference type="NCBI Taxonomy" id="598644"/>
    <lineage>
        <taxon>Bacteria</taxon>
        <taxon>Bacillati</taxon>
        <taxon>Actinomycetota</taxon>
        <taxon>Actinomycetes</taxon>
        <taxon>Pseudonocardiales</taxon>
        <taxon>Pseudonocardiaceae</taxon>
        <taxon>Labedaea</taxon>
    </lineage>
</organism>
<keyword evidence="1" id="KW-0413">Isomerase</keyword>
<name>A0A4R6SIW9_LABRH</name>
<comment type="caution">
    <text evidence="1">The sequence shown here is derived from an EMBL/GenBank/DDBJ whole genome shotgun (WGS) entry which is preliminary data.</text>
</comment>
<dbReference type="Pfam" id="PF07366">
    <property type="entry name" value="SnoaL"/>
    <property type="match status" value="1"/>
</dbReference>
<accession>A0A4R6SIW9</accession>
<reference evidence="1 2" key="1">
    <citation type="submission" date="2019-03" db="EMBL/GenBank/DDBJ databases">
        <title>Genomic Encyclopedia of Type Strains, Phase IV (KMG-IV): sequencing the most valuable type-strain genomes for metagenomic binning, comparative biology and taxonomic classification.</title>
        <authorList>
            <person name="Goeker M."/>
        </authorList>
    </citation>
    <scope>NUCLEOTIDE SEQUENCE [LARGE SCALE GENOMIC DNA]</scope>
    <source>
        <strain evidence="1 2">DSM 45361</strain>
    </source>
</reference>
<dbReference type="Gene3D" id="3.10.450.50">
    <property type="match status" value="1"/>
</dbReference>